<protein>
    <submittedName>
        <fullName evidence="1">Uncharacterized protein</fullName>
    </submittedName>
</protein>
<reference evidence="1" key="1">
    <citation type="submission" date="2018-04" db="EMBL/GenBank/DDBJ databases">
        <title>WGS assembly of Panicum hallii.</title>
        <authorList>
            <person name="Lovell J."/>
            <person name="Jenkins J."/>
            <person name="Lowry D."/>
            <person name="Mamidi S."/>
            <person name="Sreedasyam A."/>
            <person name="Weng X."/>
            <person name="Barry K."/>
            <person name="Bonette J."/>
            <person name="Campitelli B."/>
            <person name="Daum C."/>
            <person name="Gordon S."/>
            <person name="Gould B."/>
            <person name="Lipzen A."/>
            <person name="Macqueen A."/>
            <person name="Palacio-Mejia J."/>
            <person name="Plott C."/>
            <person name="Shakirov E."/>
            <person name="Shu S."/>
            <person name="Yoshinaga Y."/>
            <person name="Zane M."/>
            <person name="Rokhsar D."/>
            <person name="Grimwood J."/>
            <person name="Schmutz J."/>
            <person name="Juenger T."/>
        </authorList>
    </citation>
    <scope>NUCLEOTIDE SEQUENCE [LARGE SCALE GENOMIC DNA]</scope>
    <source>
        <strain evidence="1">FIL2</strain>
    </source>
</reference>
<gene>
    <name evidence="1" type="ORF">PAHAL_3G446400</name>
</gene>
<sequence length="50" mass="5618">MGKELSSNTGNQCDCIAHFGHLMAREVLIISLSEELYRQGTRPCHIKSSR</sequence>
<evidence type="ECO:0000313" key="1">
    <source>
        <dbReference type="EMBL" id="PVH62982.1"/>
    </source>
</evidence>
<accession>A0A2T8KLF4</accession>
<name>A0A2T8KLF4_9POAL</name>
<dbReference type="EMBL" id="CM008048">
    <property type="protein sequence ID" value="PVH62982.1"/>
    <property type="molecule type" value="Genomic_DNA"/>
</dbReference>
<dbReference type="Gramene" id="PVH62982">
    <property type="protein sequence ID" value="PVH62982"/>
    <property type="gene ID" value="PAHAL_3G446400"/>
</dbReference>
<dbReference type="Proteomes" id="UP000243499">
    <property type="component" value="Chromosome 3"/>
</dbReference>
<proteinExistence type="predicted"/>
<dbReference type="AlphaFoldDB" id="A0A2T8KLF4"/>
<organism evidence="1">
    <name type="scientific">Panicum hallii</name>
    <dbReference type="NCBI Taxonomy" id="206008"/>
    <lineage>
        <taxon>Eukaryota</taxon>
        <taxon>Viridiplantae</taxon>
        <taxon>Streptophyta</taxon>
        <taxon>Embryophyta</taxon>
        <taxon>Tracheophyta</taxon>
        <taxon>Spermatophyta</taxon>
        <taxon>Magnoliopsida</taxon>
        <taxon>Liliopsida</taxon>
        <taxon>Poales</taxon>
        <taxon>Poaceae</taxon>
        <taxon>PACMAD clade</taxon>
        <taxon>Panicoideae</taxon>
        <taxon>Panicodae</taxon>
        <taxon>Paniceae</taxon>
        <taxon>Panicinae</taxon>
        <taxon>Panicum</taxon>
        <taxon>Panicum sect. Panicum</taxon>
    </lineage>
</organism>